<dbReference type="AlphaFoldDB" id="A0A1I3EEK9"/>
<proteinExistence type="predicted"/>
<dbReference type="SUPFAM" id="SSF52788">
    <property type="entry name" value="Phosphotyrosine protein phosphatases I"/>
    <property type="match status" value="1"/>
</dbReference>
<evidence type="ECO:0000313" key="1">
    <source>
        <dbReference type="EMBL" id="SFH97400.1"/>
    </source>
</evidence>
<dbReference type="InterPro" id="IPR016919">
    <property type="entry name" value="UCP029416_PTP"/>
</dbReference>
<dbReference type="PIRSF" id="PIRSF029416">
    <property type="entry name" value="UCP029416_PTP"/>
    <property type="match status" value="1"/>
</dbReference>
<sequence>MIRALFVSGLARTRGPTAAQVFGDWPGVRADFAGIEPGADARLSPEQLDWADRIYCFEPRHKTRIAALHGRSLRGRTVYTLDVPDLYTFMQPELVELLVNRVGPDLKSA</sequence>
<keyword evidence="2" id="KW-1185">Reference proteome</keyword>
<dbReference type="Proteomes" id="UP000199377">
    <property type="component" value="Unassembled WGS sequence"/>
</dbReference>
<accession>A0A1I3EEK9</accession>
<gene>
    <name evidence="1" type="ORF">SAMN05216258_103333</name>
</gene>
<dbReference type="EMBL" id="FOQH01000003">
    <property type="protein sequence ID" value="SFH97400.1"/>
    <property type="molecule type" value="Genomic_DNA"/>
</dbReference>
<reference evidence="1 2" key="1">
    <citation type="submission" date="2016-10" db="EMBL/GenBank/DDBJ databases">
        <authorList>
            <person name="de Groot N.N."/>
        </authorList>
    </citation>
    <scope>NUCLEOTIDE SEQUENCE [LARGE SCALE GENOMIC DNA]</scope>
    <source>
        <strain evidence="1 2">CGMCC 1.11030</strain>
    </source>
</reference>
<evidence type="ECO:0000313" key="2">
    <source>
        <dbReference type="Proteomes" id="UP000199377"/>
    </source>
</evidence>
<dbReference type="OrthoDB" id="7210484at2"/>
<dbReference type="RefSeq" id="WP_092859111.1">
    <property type="nucleotide sequence ID" value="NZ_FOQH01000003.1"/>
</dbReference>
<dbReference type="STRING" id="1114924.SAMN05216258_103333"/>
<name>A0A1I3EEK9_9RHOB</name>
<protein>
    <submittedName>
        <fullName evidence="1">Uncharacterized protein</fullName>
    </submittedName>
</protein>
<dbReference type="InterPro" id="IPR036196">
    <property type="entry name" value="Ptyr_pPase_sf"/>
</dbReference>
<organism evidence="1 2">
    <name type="scientific">Albimonas pacifica</name>
    <dbReference type="NCBI Taxonomy" id="1114924"/>
    <lineage>
        <taxon>Bacteria</taxon>
        <taxon>Pseudomonadati</taxon>
        <taxon>Pseudomonadota</taxon>
        <taxon>Alphaproteobacteria</taxon>
        <taxon>Rhodobacterales</taxon>
        <taxon>Paracoccaceae</taxon>
        <taxon>Albimonas</taxon>
    </lineage>
</organism>